<proteinExistence type="predicted"/>
<evidence type="ECO:0000313" key="2">
    <source>
        <dbReference type="EMBL" id="GGL82888.1"/>
    </source>
</evidence>
<dbReference type="EMBL" id="BMOL01000009">
    <property type="protein sequence ID" value="GGL82888.1"/>
    <property type="molecule type" value="Genomic_DNA"/>
</dbReference>
<dbReference type="Proteomes" id="UP000639973">
    <property type="component" value="Unassembled WGS sequence"/>
</dbReference>
<feature type="signal peptide" evidence="1">
    <location>
        <begin position="1"/>
        <end position="28"/>
    </location>
</feature>
<name>A0ABQ2G9W7_9DEIO</name>
<keyword evidence="1" id="KW-0732">Signal</keyword>
<reference evidence="3" key="1">
    <citation type="journal article" date="2019" name="Int. J. Syst. Evol. Microbiol.">
        <title>The Global Catalogue of Microorganisms (GCM) 10K type strain sequencing project: providing services to taxonomists for standard genome sequencing and annotation.</title>
        <authorList>
            <consortium name="The Broad Institute Genomics Platform"/>
            <consortium name="The Broad Institute Genome Sequencing Center for Infectious Disease"/>
            <person name="Wu L."/>
            <person name="Ma J."/>
        </authorList>
    </citation>
    <scope>NUCLEOTIDE SEQUENCE [LARGE SCALE GENOMIC DNA]</scope>
    <source>
        <strain evidence="3">JCM 15442</strain>
    </source>
</reference>
<gene>
    <name evidence="2" type="ORF">GCM10010840_20820</name>
</gene>
<feature type="chain" id="PRO_5047125481" description="Lipoprotein" evidence="1">
    <location>
        <begin position="29"/>
        <end position="122"/>
    </location>
</feature>
<evidence type="ECO:0008006" key="4">
    <source>
        <dbReference type="Google" id="ProtNLM"/>
    </source>
</evidence>
<evidence type="ECO:0000313" key="3">
    <source>
        <dbReference type="Proteomes" id="UP000639973"/>
    </source>
</evidence>
<evidence type="ECO:0000256" key="1">
    <source>
        <dbReference type="SAM" id="SignalP"/>
    </source>
</evidence>
<sequence length="122" mass="13348">MPTLHNFVRRTSAVLLTLALLGVPSALARQADALGTQLSAMSGTGLMGSECQQRMGALDLVLREAGYRLVRSQLVDGTMIARWSHPERRTSVLVFAGWQESGNEFSATELTGLMRWNEPLAF</sequence>
<organism evidence="2 3">
    <name type="scientific">Deinococcus aerolatus</name>
    <dbReference type="NCBI Taxonomy" id="522487"/>
    <lineage>
        <taxon>Bacteria</taxon>
        <taxon>Thermotogati</taxon>
        <taxon>Deinococcota</taxon>
        <taxon>Deinococci</taxon>
        <taxon>Deinococcales</taxon>
        <taxon>Deinococcaceae</taxon>
        <taxon>Deinococcus</taxon>
    </lineage>
</organism>
<keyword evidence="3" id="KW-1185">Reference proteome</keyword>
<dbReference type="RefSeq" id="WP_188971656.1">
    <property type="nucleotide sequence ID" value="NZ_BMOL01000009.1"/>
</dbReference>
<accession>A0ABQ2G9W7</accession>
<comment type="caution">
    <text evidence="2">The sequence shown here is derived from an EMBL/GenBank/DDBJ whole genome shotgun (WGS) entry which is preliminary data.</text>
</comment>
<protein>
    <recommendedName>
        <fullName evidence="4">Lipoprotein</fullName>
    </recommendedName>
</protein>